<evidence type="ECO:0000313" key="14">
    <source>
        <dbReference type="Proteomes" id="UP000245887"/>
    </source>
</evidence>
<dbReference type="Gene3D" id="3.40.630.10">
    <property type="entry name" value="Zn peptidases"/>
    <property type="match status" value="1"/>
</dbReference>
<dbReference type="EMBL" id="QEKQ01000002">
    <property type="protein sequence ID" value="PVY78392.1"/>
    <property type="molecule type" value="Genomic_DNA"/>
</dbReference>
<dbReference type="GO" id="GO:0008237">
    <property type="term" value="F:metallopeptidase activity"/>
    <property type="evidence" value="ECO:0007669"/>
    <property type="project" value="UniProtKB-KW"/>
</dbReference>
<evidence type="ECO:0000256" key="6">
    <source>
        <dbReference type="ARBA" id="ARBA00022801"/>
    </source>
</evidence>
<evidence type="ECO:0000256" key="9">
    <source>
        <dbReference type="RuleBase" id="RU004386"/>
    </source>
</evidence>
<dbReference type="EC" id="3.4.11.-" evidence="10"/>
<protein>
    <recommendedName>
        <fullName evidence="10">M18 family aminopeptidase</fullName>
        <ecNumber evidence="10">3.4.11.-</ecNumber>
    </recommendedName>
</protein>
<dbReference type="InterPro" id="IPR023358">
    <property type="entry name" value="Peptidase_M18_dom2"/>
</dbReference>
<dbReference type="OrthoDB" id="5288740at2"/>
<evidence type="ECO:0000313" key="11">
    <source>
        <dbReference type="EMBL" id="PAV26986.1"/>
    </source>
</evidence>
<dbReference type="FunFam" id="2.30.250.10:FF:000003">
    <property type="entry name" value="Probable M18 family aminopeptidase 2"/>
    <property type="match status" value="1"/>
</dbReference>
<keyword evidence="13" id="KW-1185">Reference proteome</keyword>
<keyword evidence="3 9" id="KW-0031">Aminopeptidase</keyword>
<proteinExistence type="inferred from homology"/>
<evidence type="ECO:0000256" key="1">
    <source>
        <dbReference type="ARBA" id="ARBA00001947"/>
    </source>
</evidence>
<dbReference type="AlphaFoldDB" id="A0A2A2I6R3"/>
<evidence type="ECO:0000256" key="10">
    <source>
        <dbReference type="RuleBase" id="RU004387"/>
    </source>
</evidence>
<reference evidence="12 14" key="2">
    <citation type="submission" date="2018-04" db="EMBL/GenBank/DDBJ databases">
        <title>Genomic Encyclopedia of Type Strains, Phase IV (KMG-IV): sequencing the most valuable type-strain genomes for metagenomic binning, comparative biology and taxonomic classification.</title>
        <authorList>
            <person name="Goeker M."/>
        </authorList>
    </citation>
    <scope>NUCLEOTIDE SEQUENCE [LARGE SCALE GENOMIC DNA]</scope>
    <source>
        <strain evidence="12 14">DSM 28688</strain>
    </source>
</reference>
<dbReference type="Proteomes" id="UP000218332">
    <property type="component" value="Unassembled WGS sequence"/>
</dbReference>
<dbReference type="GO" id="GO:0006508">
    <property type="term" value="P:proteolysis"/>
    <property type="evidence" value="ECO:0007669"/>
    <property type="project" value="UniProtKB-KW"/>
</dbReference>
<keyword evidence="6 9" id="KW-0378">Hydrolase</keyword>
<evidence type="ECO:0000256" key="2">
    <source>
        <dbReference type="ARBA" id="ARBA00008290"/>
    </source>
</evidence>
<keyword evidence="5 9" id="KW-0479">Metal-binding</keyword>
<dbReference type="Pfam" id="PF02127">
    <property type="entry name" value="Peptidase_M18"/>
    <property type="match status" value="1"/>
</dbReference>
<accession>A0A2A2I6R3</accession>
<evidence type="ECO:0000313" key="12">
    <source>
        <dbReference type="EMBL" id="PVY78392.1"/>
    </source>
</evidence>
<comment type="similarity">
    <text evidence="2 9">Belongs to the peptidase M18 family.</text>
</comment>
<dbReference type="PANTHER" id="PTHR28570">
    <property type="entry name" value="ASPARTYL AMINOPEPTIDASE"/>
    <property type="match status" value="1"/>
</dbReference>
<keyword evidence="4 9" id="KW-0645">Protease</keyword>
<dbReference type="PRINTS" id="PR00932">
    <property type="entry name" value="AMINO1PTASE"/>
</dbReference>
<reference evidence="11 13" key="1">
    <citation type="submission" date="2017-07" db="EMBL/GenBank/DDBJ databases">
        <title>Tamlnaduibacter salinus (Mi-7) genome sequencing.</title>
        <authorList>
            <person name="Verma A."/>
            <person name="Krishnamurthi S."/>
        </authorList>
    </citation>
    <scope>NUCLEOTIDE SEQUENCE [LARGE SCALE GENOMIC DNA]</scope>
    <source>
        <strain evidence="11 13">Mi-7</strain>
    </source>
</reference>
<evidence type="ECO:0000256" key="7">
    <source>
        <dbReference type="ARBA" id="ARBA00022833"/>
    </source>
</evidence>
<evidence type="ECO:0000256" key="4">
    <source>
        <dbReference type="ARBA" id="ARBA00022670"/>
    </source>
</evidence>
<dbReference type="PANTHER" id="PTHR28570:SF3">
    <property type="entry name" value="ASPARTYL AMINOPEPTIDASE"/>
    <property type="match status" value="1"/>
</dbReference>
<dbReference type="EMBL" id="NMPM01000011">
    <property type="protein sequence ID" value="PAV26986.1"/>
    <property type="molecule type" value="Genomic_DNA"/>
</dbReference>
<evidence type="ECO:0000256" key="5">
    <source>
        <dbReference type="ARBA" id="ARBA00022723"/>
    </source>
</evidence>
<dbReference type="GO" id="GO:0004177">
    <property type="term" value="F:aminopeptidase activity"/>
    <property type="evidence" value="ECO:0007669"/>
    <property type="project" value="UniProtKB-KW"/>
</dbReference>
<evidence type="ECO:0000256" key="8">
    <source>
        <dbReference type="ARBA" id="ARBA00023049"/>
    </source>
</evidence>
<dbReference type="GO" id="GO:0005737">
    <property type="term" value="C:cytoplasm"/>
    <property type="evidence" value="ECO:0007669"/>
    <property type="project" value="UniProtKB-ARBA"/>
</dbReference>
<comment type="cofactor">
    <cofactor evidence="1 10">
        <name>Zn(2+)</name>
        <dbReference type="ChEBI" id="CHEBI:29105"/>
    </cofactor>
</comment>
<dbReference type="RefSeq" id="WP_095610013.1">
    <property type="nucleotide sequence ID" value="NZ_NMPM01000011.1"/>
</dbReference>
<dbReference type="InterPro" id="IPR001948">
    <property type="entry name" value="Peptidase_M18"/>
</dbReference>
<dbReference type="Proteomes" id="UP000245887">
    <property type="component" value="Unassembled WGS sequence"/>
</dbReference>
<dbReference type="SUPFAM" id="SSF101821">
    <property type="entry name" value="Aminopeptidase/glucanase lid domain"/>
    <property type="match status" value="1"/>
</dbReference>
<evidence type="ECO:0000313" key="13">
    <source>
        <dbReference type="Proteomes" id="UP000218332"/>
    </source>
</evidence>
<keyword evidence="8 9" id="KW-0482">Metalloprotease</keyword>
<comment type="caution">
    <text evidence="11">The sequence shown here is derived from an EMBL/GenBank/DDBJ whole genome shotgun (WGS) entry which is preliminary data.</text>
</comment>
<dbReference type="Gene3D" id="2.30.250.10">
    <property type="entry name" value="Aminopeptidase i, Domain 2"/>
    <property type="match status" value="1"/>
</dbReference>
<dbReference type="SUPFAM" id="SSF53187">
    <property type="entry name" value="Zn-dependent exopeptidases"/>
    <property type="match status" value="1"/>
</dbReference>
<organism evidence="11 13">
    <name type="scientific">Tamilnaduibacter salinus</name>
    <dbReference type="NCBI Taxonomy" id="1484056"/>
    <lineage>
        <taxon>Bacteria</taxon>
        <taxon>Pseudomonadati</taxon>
        <taxon>Pseudomonadota</taxon>
        <taxon>Gammaproteobacteria</taxon>
        <taxon>Pseudomonadales</taxon>
        <taxon>Marinobacteraceae</taxon>
        <taxon>Tamilnaduibacter</taxon>
    </lineage>
</organism>
<dbReference type="NCBIfam" id="NF002759">
    <property type="entry name" value="PRK02813.1"/>
    <property type="match status" value="1"/>
</dbReference>
<gene>
    <name evidence="12" type="ORF">C8D92_102438</name>
    <name evidence="11" type="ORF">CF392_03115</name>
</gene>
<name>A0A2A2I6R3_9GAMM</name>
<dbReference type="GO" id="GO:0008270">
    <property type="term" value="F:zinc ion binding"/>
    <property type="evidence" value="ECO:0007669"/>
    <property type="project" value="InterPro"/>
</dbReference>
<sequence>MEYAVFNEQLFDFLRQSPTPYHAVEQMSHRLEAHGFHRLDEAEPWTLEAGCRYYVTRNDSSIIAFQTGSRAPTEAGVRMIGAHTDSPCLRVKPNPELTAKGLYQLGVEVYGGALLNPWFDRDLSIAGRVSYVDREGQVRDALVDFRRPVVTIPSLAIHLDKEANSNRSVNPQTDLPPVLMQSGGDERRPFRDLLRQQLCAQYPGCDVRQVLDYELSLYDTQPPSLVGLQDEFIASARLDNLLSCFIGLQSLLDTDPEQPALLVCNDHEEVGSMSAEGAQGPFLANVLDRWVGADARPQVIARSMMVSADNAHGVHPNYADRYDDNHGPLLNEGPVIKINNNQRYATNSRTAGLYRHISDSLGLPCQSFVVRSDMGCGSTIGPLTAGNLGVRTLDIGVPQFAMHSIREMCGARDGHTLYQVLRRYLALSEVTS</sequence>
<keyword evidence="7 9" id="KW-0862">Zinc</keyword>
<evidence type="ECO:0000256" key="3">
    <source>
        <dbReference type="ARBA" id="ARBA00022438"/>
    </source>
</evidence>
<dbReference type="CDD" id="cd05658">
    <property type="entry name" value="M18_DAP"/>
    <property type="match status" value="1"/>
</dbReference>